<keyword evidence="2" id="KW-1185">Reference proteome</keyword>
<accession>A0A087UB12</accession>
<gene>
    <name evidence="1" type="ORF">X975_11432</name>
</gene>
<name>A0A087UB12_STEMI</name>
<protein>
    <submittedName>
        <fullName evidence="1">Uncharacterized protein</fullName>
    </submittedName>
</protein>
<evidence type="ECO:0000313" key="2">
    <source>
        <dbReference type="Proteomes" id="UP000054359"/>
    </source>
</evidence>
<dbReference type="EMBL" id="KK119061">
    <property type="protein sequence ID" value="KFM74551.1"/>
    <property type="molecule type" value="Genomic_DNA"/>
</dbReference>
<feature type="non-terminal residue" evidence="1">
    <location>
        <position position="73"/>
    </location>
</feature>
<reference evidence="1 2" key="1">
    <citation type="submission" date="2013-11" db="EMBL/GenBank/DDBJ databases">
        <title>Genome sequencing of Stegodyphus mimosarum.</title>
        <authorList>
            <person name="Bechsgaard J."/>
        </authorList>
    </citation>
    <scope>NUCLEOTIDE SEQUENCE [LARGE SCALE GENOMIC DNA]</scope>
</reference>
<sequence>MCALTNIIKYIFGRIYKCACLKGQLVLKTAWLKQRSRMHSGTRTKFSPVCKPSLTSMDVQNMSEAVKQFTCEP</sequence>
<organism evidence="1 2">
    <name type="scientific">Stegodyphus mimosarum</name>
    <name type="common">African social velvet spider</name>
    <dbReference type="NCBI Taxonomy" id="407821"/>
    <lineage>
        <taxon>Eukaryota</taxon>
        <taxon>Metazoa</taxon>
        <taxon>Ecdysozoa</taxon>
        <taxon>Arthropoda</taxon>
        <taxon>Chelicerata</taxon>
        <taxon>Arachnida</taxon>
        <taxon>Araneae</taxon>
        <taxon>Araneomorphae</taxon>
        <taxon>Entelegynae</taxon>
        <taxon>Eresoidea</taxon>
        <taxon>Eresidae</taxon>
        <taxon>Stegodyphus</taxon>
    </lineage>
</organism>
<proteinExistence type="predicted"/>
<dbReference type="AlphaFoldDB" id="A0A087UB12"/>
<dbReference type="Proteomes" id="UP000054359">
    <property type="component" value="Unassembled WGS sequence"/>
</dbReference>
<evidence type="ECO:0000313" key="1">
    <source>
        <dbReference type="EMBL" id="KFM74551.1"/>
    </source>
</evidence>